<dbReference type="PANTHER" id="PTHR12598">
    <property type="entry name" value="COPPER HOMEOSTASIS PROTEIN CUTC"/>
    <property type="match status" value="1"/>
</dbReference>
<keyword evidence="4" id="KW-1185">Reference proteome</keyword>
<dbReference type="PANTHER" id="PTHR12598:SF0">
    <property type="entry name" value="COPPER HOMEOSTASIS PROTEIN CUTC HOMOLOG"/>
    <property type="match status" value="1"/>
</dbReference>
<evidence type="ECO:0000313" key="4">
    <source>
        <dbReference type="Proteomes" id="UP000252081"/>
    </source>
</evidence>
<evidence type="ECO:0000313" key="3">
    <source>
        <dbReference type="EMBL" id="RBQ06733.1"/>
    </source>
</evidence>
<dbReference type="SUPFAM" id="SSF110395">
    <property type="entry name" value="CutC-like"/>
    <property type="match status" value="1"/>
</dbReference>
<dbReference type="GO" id="GO:0005507">
    <property type="term" value="F:copper ion binding"/>
    <property type="evidence" value="ECO:0007669"/>
    <property type="project" value="TreeGrafter"/>
</dbReference>
<reference evidence="3 4" key="1">
    <citation type="submission" date="2018-07" db="EMBL/GenBank/DDBJ databases">
        <title>A draft genome of a endophytic bacteria, a new species of Pedobacter.</title>
        <authorList>
            <person name="Zhang Z.D."/>
            <person name="Chen Z.J."/>
        </authorList>
    </citation>
    <scope>NUCLEOTIDE SEQUENCE [LARGE SCALE GENOMIC DNA]</scope>
    <source>
        <strain evidence="3 4">RS10</strain>
    </source>
</reference>
<comment type="caution">
    <text evidence="3">The sequence shown here is derived from an EMBL/GenBank/DDBJ whole genome shotgun (WGS) entry which is preliminary data.</text>
</comment>
<dbReference type="EMBL" id="QNQU01000010">
    <property type="protein sequence ID" value="RBQ06733.1"/>
    <property type="molecule type" value="Genomic_DNA"/>
</dbReference>
<keyword evidence="2" id="KW-0963">Cytoplasm</keyword>
<sequence>MPVKQLEVCAFNIQSSIIAQRVGANRVELCDNPLEGGTTPSYGTIKQVREQISIDLYPILRPRSGNYFYSQEEYRIIKDDIQMCRDLGCNGISVGTQQRSGKIDKEWLKRIVEWAGPMGVTCNRAFDGTPDLFQALEDLIECGCERVLTSGGAAGAPEGAQVLRELTIQANNRIIIMPGAGIKSNNLKKLIDHCHATQYHASARAIVPNPLHYINSSITDYGNLYVSSETELSAMLNILHQVH</sequence>
<organism evidence="3 4">
    <name type="scientific">Pedobacter miscanthi</name>
    <dbReference type="NCBI Taxonomy" id="2259170"/>
    <lineage>
        <taxon>Bacteria</taxon>
        <taxon>Pseudomonadati</taxon>
        <taxon>Bacteroidota</taxon>
        <taxon>Sphingobacteriia</taxon>
        <taxon>Sphingobacteriales</taxon>
        <taxon>Sphingobacteriaceae</taxon>
        <taxon>Pedobacter</taxon>
    </lineage>
</organism>
<protein>
    <recommendedName>
        <fullName evidence="2">PF03932 family protein CutC</fullName>
    </recommendedName>
</protein>
<dbReference type="Pfam" id="PF03932">
    <property type="entry name" value="CutC"/>
    <property type="match status" value="1"/>
</dbReference>
<dbReference type="InterPro" id="IPR005627">
    <property type="entry name" value="CutC-like"/>
</dbReference>
<dbReference type="OrthoDB" id="9815677at2"/>
<dbReference type="Gene3D" id="3.20.20.380">
    <property type="entry name" value="Copper homeostasis (CutC) domain"/>
    <property type="match status" value="1"/>
</dbReference>
<dbReference type="RefSeq" id="WP_113949296.1">
    <property type="nucleotide sequence ID" value="NZ_QNQU01000010.1"/>
</dbReference>
<evidence type="ECO:0000256" key="2">
    <source>
        <dbReference type="HAMAP-Rule" id="MF_00795"/>
    </source>
</evidence>
<dbReference type="AlphaFoldDB" id="A0A366KZR4"/>
<dbReference type="HAMAP" id="MF_00795">
    <property type="entry name" value="CutC"/>
    <property type="match status" value="1"/>
</dbReference>
<proteinExistence type="inferred from homology"/>
<dbReference type="InterPro" id="IPR036822">
    <property type="entry name" value="CutC-like_dom_sf"/>
</dbReference>
<comment type="similarity">
    <text evidence="1 2">Belongs to the CutC family.</text>
</comment>
<gene>
    <name evidence="2" type="primary">cutC</name>
    <name evidence="3" type="ORF">DRW42_13210</name>
</gene>
<dbReference type="GO" id="GO:0005737">
    <property type="term" value="C:cytoplasm"/>
    <property type="evidence" value="ECO:0007669"/>
    <property type="project" value="UniProtKB-SubCell"/>
</dbReference>
<comment type="caution">
    <text evidence="2">Once thought to be involved in copper homeostasis, experiments in E.coli have shown this is not the case.</text>
</comment>
<comment type="subcellular location">
    <subcellularLocation>
        <location evidence="2">Cytoplasm</location>
    </subcellularLocation>
</comment>
<accession>A0A366KZR4</accession>
<dbReference type="Proteomes" id="UP000252081">
    <property type="component" value="Unassembled WGS sequence"/>
</dbReference>
<evidence type="ECO:0000256" key="1">
    <source>
        <dbReference type="ARBA" id="ARBA00007768"/>
    </source>
</evidence>
<name>A0A366KZR4_9SPHI</name>